<feature type="transmembrane region" description="Helical" evidence="2">
    <location>
        <begin position="12"/>
        <end position="31"/>
    </location>
</feature>
<dbReference type="Gene3D" id="2.40.260.10">
    <property type="entry name" value="Sortase"/>
    <property type="match status" value="1"/>
</dbReference>
<evidence type="ECO:0000256" key="1">
    <source>
        <dbReference type="SAM" id="MobiDB-lite"/>
    </source>
</evidence>
<feature type="compositionally biased region" description="Pro residues" evidence="1">
    <location>
        <begin position="51"/>
        <end position="65"/>
    </location>
</feature>
<keyword evidence="2" id="KW-1133">Transmembrane helix</keyword>
<organism evidence="3 4">
    <name type="scientific">Nocardioides humi</name>
    <dbReference type="NCBI Taxonomy" id="449461"/>
    <lineage>
        <taxon>Bacteria</taxon>
        <taxon>Bacillati</taxon>
        <taxon>Actinomycetota</taxon>
        <taxon>Actinomycetes</taxon>
        <taxon>Propionibacteriales</taxon>
        <taxon>Nocardioidaceae</taxon>
        <taxon>Nocardioides</taxon>
    </lineage>
</organism>
<dbReference type="InterPro" id="IPR042001">
    <property type="entry name" value="Sortase_F"/>
</dbReference>
<evidence type="ECO:0000313" key="3">
    <source>
        <dbReference type="EMBL" id="GAA1533132.1"/>
    </source>
</evidence>
<evidence type="ECO:0000256" key="2">
    <source>
        <dbReference type="SAM" id="Phobius"/>
    </source>
</evidence>
<dbReference type="CDD" id="cd05829">
    <property type="entry name" value="Sortase_F"/>
    <property type="match status" value="1"/>
</dbReference>
<protein>
    <recommendedName>
        <fullName evidence="5">Sortase family protein</fullName>
    </recommendedName>
</protein>
<dbReference type="SUPFAM" id="SSF63817">
    <property type="entry name" value="Sortase"/>
    <property type="match status" value="1"/>
</dbReference>
<gene>
    <name evidence="3" type="ORF">GCM10009788_40170</name>
</gene>
<reference evidence="3 4" key="1">
    <citation type="journal article" date="2019" name="Int. J. Syst. Evol. Microbiol.">
        <title>The Global Catalogue of Microorganisms (GCM) 10K type strain sequencing project: providing services to taxonomists for standard genome sequencing and annotation.</title>
        <authorList>
            <consortium name="The Broad Institute Genomics Platform"/>
            <consortium name="The Broad Institute Genome Sequencing Center for Infectious Disease"/>
            <person name="Wu L."/>
            <person name="Ma J."/>
        </authorList>
    </citation>
    <scope>NUCLEOTIDE SEQUENCE [LARGE SCALE GENOMIC DNA]</scope>
    <source>
        <strain evidence="3 4">JCM 14942</strain>
    </source>
</reference>
<dbReference type="InterPro" id="IPR023365">
    <property type="entry name" value="Sortase_dom-sf"/>
</dbReference>
<comment type="caution">
    <text evidence="3">The sequence shown here is derived from an EMBL/GenBank/DDBJ whole genome shotgun (WGS) entry which is preliminary data.</text>
</comment>
<keyword evidence="4" id="KW-1185">Reference proteome</keyword>
<evidence type="ECO:0008006" key="5">
    <source>
        <dbReference type="Google" id="ProtNLM"/>
    </source>
</evidence>
<name>A0ABN2B554_9ACTN</name>
<keyword evidence="2" id="KW-0812">Transmembrane</keyword>
<feature type="region of interest" description="Disordered" evidence="1">
    <location>
        <begin position="41"/>
        <end position="65"/>
    </location>
</feature>
<dbReference type="Proteomes" id="UP001500842">
    <property type="component" value="Unassembled WGS sequence"/>
</dbReference>
<sequence length="224" mass="23253">MDERRSRRRDLALATGVGALVLAVVLAWLLLRDGPEPAAPAVVPARTATPTPTPAPAPAPEPVPTDPCARPARTGFAPTSISIDGVVRRTRVLALPRDAAGVPGVPPVSDKASFAWDRGGVEPGSTEGHVLLNAHTWPDGTATGNRLLDGLEVGGRIVLRAGRQVACYTVAERTEVPATARPARWDAVDGPPAVVIVVCSGKRLGPGSWTHRTLWVATPVPAAA</sequence>
<dbReference type="EMBL" id="BAAAOR010000030">
    <property type="protein sequence ID" value="GAA1533132.1"/>
    <property type="molecule type" value="Genomic_DNA"/>
</dbReference>
<feature type="compositionally biased region" description="Low complexity" evidence="1">
    <location>
        <begin position="41"/>
        <end position="50"/>
    </location>
</feature>
<evidence type="ECO:0000313" key="4">
    <source>
        <dbReference type="Proteomes" id="UP001500842"/>
    </source>
</evidence>
<keyword evidence="2" id="KW-0472">Membrane</keyword>
<proteinExistence type="predicted"/>
<accession>A0ABN2B554</accession>